<accession>A0A8B3FBJ7</accession>
<dbReference type="AlphaFoldDB" id="A0A8B3FBJ7"/>
<sequence>MYYSIRKSRASNLHIISFKKSFFKRIENEDGWVVRVFIHVLLHKIREFKPNAVLDLDSESKINDIINKNGDYISNDHVFTVISESFIDGLTHSTIKDFEVIFTAISTFFMKVLASDVK</sequence>
<dbReference type="GeneID" id="45849794"/>
<evidence type="ECO:0000313" key="1">
    <source>
        <dbReference type="EMBL" id="RKO75748.1"/>
    </source>
</evidence>
<dbReference type="KEGG" id="ppar:A8F97_10000"/>
<proteinExistence type="predicted"/>
<comment type="caution">
    <text evidence="1">The sequence shown here is derived from an EMBL/GenBank/DDBJ whole genome shotgun (WGS) entry which is preliminary data.</text>
</comment>
<protein>
    <submittedName>
        <fullName evidence="1">Uncharacterized protein</fullName>
    </submittedName>
</protein>
<dbReference type="EMBL" id="PSZG01000001">
    <property type="protein sequence ID" value="RKO75748.1"/>
    <property type="molecule type" value="Genomic_DNA"/>
</dbReference>
<dbReference type="RefSeq" id="WP_033071293.1">
    <property type="nucleotide sequence ID" value="NZ_CP015749.1"/>
</dbReference>
<organism evidence="1 2">
    <name type="scientific">Pectobacterium parmentieri</name>
    <dbReference type="NCBI Taxonomy" id="1905730"/>
    <lineage>
        <taxon>Bacteria</taxon>
        <taxon>Pseudomonadati</taxon>
        <taxon>Pseudomonadota</taxon>
        <taxon>Gammaproteobacteria</taxon>
        <taxon>Enterobacterales</taxon>
        <taxon>Pectobacteriaceae</taxon>
        <taxon>Pectobacterium</taxon>
    </lineage>
</organism>
<gene>
    <name evidence="1" type="ORF">C5E00_02605</name>
</gene>
<name>A0A8B3FBJ7_PECPM</name>
<reference evidence="1 2" key="1">
    <citation type="journal article" date="2018" name="BMC Genomics">
        <title>High genomic variability in the plant pathogenic bacterium Pectobacterium parmentieri deciphered from de novo assembled complete genomes.</title>
        <authorList>
            <person name="Zoledowska S."/>
            <person name="Motyka-Pomagruk A."/>
            <person name="Sledz W."/>
            <person name="Mengoni A."/>
            <person name="Lojkowska E."/>
        </authorList>
    </citation>
    <scope>NUCLEOTIDE SEQUENCE [LARGE SCALE GENOMIC DNA]</scope>
    <source>
        <strain evidence="1 2">IFB5626</strain>
    </source>
</reference>
<evidence type="ECO:0000313" key="2">
    <source>
        <dbReference type="Proteomes" id="UP000269665"/>
    </source>
</evidence>
<dbReference type="Proteomes" id="UP000269665">
    <property type="component" value="Unassembled WGS sequence"/>
</dbReference>
<dbReference type="OrthoDB" id="6433150at2"/>